<name>A0ABY7K278_9ACTN</name>
<keyword evidence="3" id="KW-1185">Reference proteome</keyword>
<accession>A0ABY7K278</accession>
<reference evidence="2" key="1">
    <citation type="submission" date="2022-05" db="EMBL/GenBank/DDBJ databases">
        <title>Jatrophihabitans sp. SB3-54 whole genome sequence.</title>
        <authorList>
            <person name="Suh M.K."/>
            <person name="Eom M.K."/>
            <person name="Kim J.S."/>
            <person name="Kim H.S."/>
            <person name="Do H.E."/>
            <person name="Shin Y.K."/>
            <person name="Lee J.-S."/>
        </authorList>
    </citation>
    <scope>NUCLEOTIDE SEQUENCE</scope>
    <source>
        <strain evidence="2">SB3-54</strain>
    </source>
</reference>
<evidence type="ECO:0000313" key="3">
    <source>
        <dbReference type="Proteomes" id="UP001164693"/>
    </source>
</evidence>
<feature type="transmembrane region" description="Helical" evidence="1">
    <location>
        <begin position="200"/>
        <end position="219"/>
    </location>
</feature>
<keyword evidence="1" id="KW-0472">Membrane</keyword>
<gene>
    <name evidence="2" type="ORF">M6B22_04200</name>
</gene>
<dbReference type="Proteomes" id="UP001164693">
    <property type="component" value="Chromosome"/>
</dbReference>
<dbReference type="RefSeq" id="WP_269444521.1">
    <property type="nucleotide sequence ID" value="NZ_CP097463.1"/>
</dbReference>
<feature type="transmembrane region" description="Helical" evidence="1">
    <location>
        <begin position="290"/>
        <end position="310"/>
    </location>
</feature>
<organism evidence="2 3">
    <name type="scientific">Jatrophihabitans cynanchi</name>
    <dbReference type="NCBI Taxonomy" id="2944128"/>
    <lineage>
        <taxon>Bacteria</taxon>
        <taxon>Bacillati</taxon>
        <taxon>Actinomycetota</taxon>
        <taxon>Actinomycetes</taxon>
        <taxon>Jatrophihabitantales</taxon>
        <taxon>Jatrophihabitantaceae</taxon>
        <taxon>Jatrophihabitans</taxon>
    </lineage>
</organism>
<feature type="transmembrane region" description="Helical" evidence="1">
    <location>
        <begin position="148"/>
        <end position="169"/>
    </location>
</feature>
<proteinExistence type="predicted"/>
<keyword evidence="1" id="KW-0812">Transmembrane</keyword>
<feature type="transmembrane region" description="Helical" evidence="1">
    <location>
        <begin position="12"/>
        <end position="33"/>
    </location>
</feature>
<protein>
    <submittedName>
        <fullName evidence="2">ABC transporter permease</fullName>
    </submittedName>
</protein>
<feature type="transmembrane region" description="Helical" evidence="1">
    <location>
        <begin position="176"/>
        <end position="194"/>
    </location>
</feature>
<sequence>MRTLTAHPPWRQLLIVSILLPVLITLAVLAFAWPAGRIQPRDVPVAIIGSNAGSQTLIRHLTLASPGGFDLRLYADDAAARSAIENRDVYGAFEVRPQGITVFVASAASPAVAKLLTGIGQRFDPSASLRDVVPLSADDPNGVVFSSALLPLTICGIIAAGAVGVLVKFRPAWRQILALSVVSAGAGLGAYLVAQALLGALPQEHVACWATLALTMLSISAATAGLIALIGVPGLGLAAALMVFIGNPFSGATSAPELLPDAVNHLGRWLPPGAGANLLRSAAYFHGDGAGSHLSVLLVWTLLGFAAIVIGHHSPIRFAAYPISPDADTDRRADNTYRWEAADVAVGARAADPR</sequence>
<evidence type="ECO:0000256" key="1">
    <source>
        <dbReference type="SAM" id="Phobius"/>
    </source>
</evidence>
<evidence type="ECO:0000313" key="2">
    <source>
        <dbReference type="EMBL" id="WAX57973.1"/>
    </source>
</evidence>
<keyword evidence="1" id="KW-1133">Transmembrane helix</keyword>
<dbReference type="EMBL" id="CP097463">
    <property type="protein sequence ID" value="WAX57973.1"/>
    <property type="molecule type" value="Genomic_DNA"/>
</dbReference>